<dbReference type="Proteomes" id="UP000241736">
    <property type="component" value="Unassembled WGS sequence"/>
</dbReference>
<accession>A0A2P6M8X5</accession>
<dbReference type="AlphaFoldDB" id="A0A2P6M8X5"/>
<protein>
    <submittedName>
        <fullName evidence="1">Uncharacterized protein</fullName>
    </submittedName>
</protein>
<dbReference type="RefSeq" id="WP_106990492.1">
    <property type="nucleotide sequence ID" value="NZ_JAVEVW010000042.1"/>
</dbReference>
<dbReference type="EMBL" id="PVLF01000010">
    <property type="protein sequence ID" value="PRH82449.1"/>
    <property type="molecule type" value="Genomic_DNA"/>
</dbReference>
<evidence type="ECO:0000313" key="1">
    <source>
        <dbReference type="EMBL" id="PRH82449.1"/>
    </source>
</evidence>
<sequence length="60" mass="6956">MVLIVEHREYFPTPAPEPRARSTQRALEHMHWHFLPADASPLLLRRPLPLLPPRTAQEAP</sequence>
<gene>
    <name evidence="1" type="ORF">C6N40_08005</name>
</gene>
<evidence type="ECO:0000313" key="2">
    <source>
        <dbReference type="Proteomes" id="UP000241736"/>
    </source>
</evidence>
<keyword evidence="2" id="KW-1185">Reference proteome</keyword>
<organism evidence="1 2">
    <name type="scientific">Arenimonas caeni</name>
    <dbReference type="NCBI Taxonomy" id="2058085"/>
    <lineage>
        <taxon>Bacteria</taxon>
        <taxon>Pseudomonadati</taxon>
        <taxon>Pseudomonadota</taxon>
        <taxon>Gammaproteobacteria</taxon>
        <taxon>Lysobacterales</taxon>
        <taxon>Lysobacteraceae</taxon>
        <taxon>Arenimonas</taxon>
    </lineage>
</organism>
<comment type="caution">
    <text evidence="1">The sequence shown here is derived from an EMBL/GenBank/DDBJ whole genome shotgun (WGS) entry which is preliminary data.</text>
</comment>
<dbReference type="OrthoDB" id="5966697at2"/>
<proteinExistence type="predicted"/>
<reference evidence="1 2" key="1">
    <citation type="submission" date="2018-03" db="EMBL/GenBank/DDBJ databases">
        <title>Arenimonas caeni sp. nov., isolated from activated sludge.</title>
        <authorList>
            <person name="Liu H."/>
        </authorList>
    </citation>
    <scope>NUCLEOTIDE SEQUENCE [LARGE SCALE GENOMIC DNA]</scope>
    <source>
        <strain evidence="2">z29</strain>
    </source>
</reference>
<name>A0A2P6M8X5_9GAMM</name>